<keyword evidence="5 9" id="KW-1133">Transmembrane helix</keyword>
<dbReference type="InterPro" id="IPR018764">
    <property type="entry name" value="RskA_C"/>
</dbReference>
<dbReference type="PANTHER" id="PTHR37461">
    <property type="entry name" value="ANTI-SIGMA-K FACTOR RSKA"/>
    <property type="match status" value="1"/>
</dbReference>
<evidence type="ECO:0000313" key="11">
    <source>
        <dbReference type="EMBL" id="GGH95057.1"/>
    </source>
</evidence>
<evidence type="ECO:0000256" key="9">
    <source>
        <dbReference type="SAM" id="Phobius"/>
    </source>
</evidence>
<reference evidence="11" key="3">
    <citation type="submission" date="2020-09" db="EMBL/GenBank/DDBJ databases">
        <authorList>
            <person name="Sun Q."/>
            <person name="Zhou Y."/>
        </authorList>
    </citation>
    <scope>NUCLEOTIDE SEQUENCE</scope>
    <source>
        <strain evidence="11">CGMCC 1.14984</strain>
    </source>
</reference>
<evidence type="ECO:0000256" key="1">
    <source>
        <dbReference type="ARBA" id="ARBA00004167"/>
    </source>
</evidence>
<dbReference type="Gene3D" id="1.10.10.1320">
    <property type="entry name" value="Anti-sigma factor, zinc-finger domain"/>
    <property type="match status" value="1"/>
</dbReference>
<dbReference type="EMBL" id="BMGZ01000001">
    <property type="protein sequence ID" value="GGH95057.1"/>
    <property type="molecule type" value="Genomic_DNA"/>
</dbReference>
<reference evidence="12 14" key="2">
    <citation type="submission" date="2020-02" db="EMBL/GenBank/DDBJ databases">
        <title>Genome sequence of Parvularcula flava strain NH6-79.</title>
        <authorList>
            <person name="Abdul Karim M.H."/>
            <person name="Lam M.Q."/>
            <person name="Chen S.J."/>
            <person name="Yahya A."/>
            <person name="Shahir S."/>
            <person name="Shamsir M.S."/>
            <person name="Chong C.S."/>
        </authorList>
    </citation>
    <scope>NUCLEOTIDE SEQUENCE [LARGE SCALE GENOMIC DNA]</scope>
    <source>
        <strain evidence="12 14">NH6-79</strain>
    </source>
</reference>
<dbReference type="PANTHER" id="PTHR37461:SF1">
    <property type="entry name" value="ANTI-SIGMA-K FACTOR RSKA"/>
    <property type="match status" value="1"/>
</dbReference>
<dbReference type="Proteomes" id="UP000818603">
    <property type="component" value="Unassembled WGS sequence"/>
</dbReference>
<comment type="caution">
    <text evidence="11">The sequence shown here is derived from an EMBL/GenBank/DDBJ whole genome shotgun (WGS) entry which is preliminary data.</text>
</comment>
<dbReference type="AlphaFoldDB" id="A0A8J3A5I5"/>
<evidence type="ECO:0000313" key="12">
    <source>
        <dbReference type="EMBL" id="NHK27313.1"/>
    </source>
</evidence>
<evidence type="ECO:0000256" key="8">
    <source>
        <dbReference type="ARBA" id="ARBA00030803"/>
    </source>
</evidence>
<dbReference type="GO" id="GO:0005886">
    <property type="term" value="C:plasma membrane"/>
    <property type="evidence" value="ECO:0007669"/>
    <property type="project" value="UniProtKB-SubCell"/>
</dbReference>
<feature type="transmembrane region" description="Helical" evidence="9">
    <location>
        <begin position="94"/>
        <end position="115"/>
    </location>
</feature>
<keyword evidence="6 9" id="KW-0472">Membrane</keyword>
<evidence type="ECO:0000259" key="10">
    <source>
        <dbReference type="Pfam" id="PF10099"/>
    </source>
</evidence>
<dbReference type="EMBL" id="VCJR02000001">
    <property type="protein sequence ID" value="NHK27313.1"/>
    <property type="molecule type" value="Genomic_DNA"/>
</dbReference>
<gene>
    <name evidence="12" type="ORF">FF098_005300</name>
    <name evidence="11" type="ORF">GCM10011355_10700</name>
</gene>
<evidence type="ECO:0000256" key="4">
    <source>
        <dbReference type="ARBA" id="ARBA00022692"/>
    </source>
</evidence>
<organism evidence="11 13">
    <name type="scientific">Aquisalinus luteolus</name>
    <dbReference type="NCBI Taxonomy" id="1566827"/>
    <lineage>
        <taxon>Bacteria</taxon>
        <taxon>Pseudomonadati</taxon>
        <taxon>Pseudomonadota</taxon>
        <taxon>Alphaproteobacteria</taxon>
        <taxon>Parvularculales</taxon>
        <taxon>Parvularculaceae</taxon>
        <taxon>Aquisalinus</taxon>
    </lineage>
</organism>
<dbReference type="Pfam" id="PF10099">
    <property type="entry name" value="RskA_C"/>
    <property type="match status" value="1"/>
</dbReference>
<feature type="domain" description="Anti-sigma K factor RskA C-terminal" evidence="10">
    <location>
        <begin position="103"/>
        <end position="219"/>
    </location>
</feature>
<dbReference type="GO" id="GO:0006417">
    <property type="term" value="P:regulation of translation"/>
    <property type="evidence" value="ECO:0007669"/>
    <property type="project" value="TreeGrafter"/>
</dbReference>
<keyword evidence="3" id="KW-1003">Cell membrane</keyword>
<evidence type="ECO:0000256" key="5">
    <source>
        <dbReference type="ARBA" id="ARBA00022989"/>
    </source>
</evidence>
<dbReference type="InterPro" id="IPR041916">
    <property type="entry name" value="Anti_sigma_zinc_sf"/>
</dbReference>
<name>A0A8J3A5I5_9PROT</name>
<evidence type="ECO:0000256" key="6">
    <source>
        <dbReference type="ARBA" id="ARBA00023136"/>
    </source>
</evidence>
<sequence>MSDTTQDIPEDEIFAGEYALGVLDTDERRHAEARLESDAGFAAMVWRWTNYFVPFLDEVAAIAPSPRVRERVMASLFGGEDQISEQRGLWHSLAFWRGASIALGALAAIFLAVMISSPPSKPATSAPILIASLTPPAVEGILSVRIDPATGLASIDVQNLAVEDLYTELWVIPADGTPRSLGVFPADGGTITLSEQILQYLEAGVALAVSLEELPTGSASGLPSDRVIAIGQVRTY</sequence>
<evidence type="ECO:0000313" key="14">
    <source>
        <dbReference type="Proteomes" id="UP000818603"/>
    </source>
</evidence>
<dbReference type="Proteomes" id="UP000621856">
    <property type="component" value="Unassembled WGS sequence"/>
</dbReference>
<protein>
    <recommendedName>
        <fullName evidence="8">Regulator of SigK</fullName>
    </recommendedName>
    <alternativeName>
        <fullName evidence="7">Sigma-K anti-sigma factor RskA</fullName>
    </alternativeName>
</protein>
<dbReference type="GO" id="GO:0016989">
    <property type="term" value="F:sigma factor antagonist activity"/>
    <property type="evidence" value="ECO:0007669"/>
    <property type="project" value="TreeGrafter"/>
</dbReference>
<comment type="subcellular location">
    <subcellularLocation>
        <location evidence="2">Cell membrane</location>
    </subcellularLocation>
    <subcellularLocation>
        <location evidence="1">Membrane</location>
        <topology evidence="1">Single-pass membrane protein</topology>
    </subcellularLocation>
</comment>
<evidence type="ECO:0000256" key="3">
    <source>
        <dbReference type="ARBA" id="ARBA00022475"/>
    </source>
</evidence>
<evidence type="ECO:0000313" key="13">
    <source>
        <dbReference type="Proteomes" id="UP000621856"/>
    </source>
</evidence>
<reference evidence="11" key="1">
    <citation type="journal article" date="2014" name="Int. J. Syst. Evol. Microbiol.">
        <title>Complete genome sequence of Corynebacterium casei LMG S-19264T (=DSM 44701T), isolated from a smear-ripened cheese.</title>
        <authorList>
            <consortium name="US DOE Joint Genome Institute (JGI-PGF)"/>
            <person name="Walter F."/>
            <person name="Albersmeier A."/>
            <person name="Kalinowski J."/>
            <person name="Ruckert C."/>
        </authorList>
    </citation>
    <scope>NUCLEOTIDE SEQUENCE</scope>
    <source>
        <strain evidence="11">CGMCC 1.14984</strain>
    </source>
</reference>
<accession>A0A8J3A5I5</accession>
<proteinExistence type="predicted"/>
<dbReference type="InterPro" id="IPR051474">
    <property type="entry name" value="Anti-sigma-K/W_factor"/>
</dbReference>
<keyword evidence="14" id="KW-1185">Reference proteome</keyword>
<evidence type="ECO:0000256" key="7">
    <source>
        <dbReference type="ARBA" id="ARBA00029829"/>
    </source>
</evidence>
<keyword evidence="4 9" id="KW-0812">Transmembrane</keyword>
<dbReference type="RefSeq" id="WP_155138158.1">
    <property type="nucleotide sequence ID" value="NZ_BMGZ01000001.1"/>
</dbReference>
<evidence type="ECO:0000256" key="2">
    <source>
        <dbReference type="ARBA" id="ARBA00004236"/>
    </source>
</evidence>